<name>A0A0F9GBS0_9ZZZZ</name>
<sequence>MTEEQLREAIQARAVEGKAPCKAMLDLAAETGASPGEVGRACDELNIKIKACQLGCFK</sequence>
<organism evidence="1">
    <name type="scientific">marine sediment metagenome</name>
    <dbReference type="NCBI Taxonomy" id="412755"/>
    <lineage>
        <taxon>unclassified sequences</taxon>
        <taxon>metagenomes</taxon>
        <taxon>ecological metagenomes</taxon>
    </lineage>
</organism>
<proteinExistence type="predicted"/>
<protein>
    <submittedName>
        <fullName evidence="1">Uncharacterized protein</fullName>
    </submittedName>
</protein>
<gene>
    <name evidence="1" type="ORF">LCGC14_1846050</name>
</gene>
<comment type="caution">
    <text evidence="1">The sequence shown here is derived from an EMBL/GenBank/DDBJ whole genome shotgun (WGS) entry which is preliminary data.</text>
</comment>
<dbReference type="AlphaFoldDB" id="A0A0F9GBS0"/>
<reference evidence="1" key="1">
    <citation type="journal article" date="2015" name="Nature">
        <title>Complex archaea that bridge the gap between prokaryotes and eukaryotes.</title>
        <authorList>
            <person name="Spang A."/>
            <person name="Saw J.H."/>
            <person name="Jorgensen S.L."/>
            <person name="Zaremba-Niedzwiedzka K."/>
            <person name="Martijn J."/>
            <person name="Lind A.E."/>
            <person name="van Eijk R."/>
            <person name="Schleper C."/>
            <person name="Guy L."/>
            <person name="Ettema T.J."/>
        </authorList>
    </citation>
    <scope>NUCLEOTIDE SEQUENCE</scope>
</reference>
<evidence type="ECO:0000313" key="1">
    <source>
        <dbReference type="EMBL" id="KKL96279.1"/>
    </source>
</evidence>
<accession>A0A0F9GBS0</accession>
<dbReference type="EMBL" id="LAZR01018474">
    <property type="protein sequence ID" value="KKL96279.1"/>
    <property type="molecule type" value="Genomic_DNA"/>
</dbReference>